<proteinExistence type="predicted"/>
<feature type="transmembrane region" description="Helical" evidence="1">
    <location>
        <begin position="76"/>
        <end position="99"/>
    </location>
</feature>
<keyword evidence="1" id="KW-0472">Membrane</keyword>
<evidence type="ECO:0008006" key="4">
    <source>
        <dbReference type="Google" id="ProtNLM"/>
    </source>
</evidence>
<dbReference type="Proteomes" id="UP000550729">
    <property type="component" value="Unassembled WGS sequence"/>
</dbReference>
<protein>
    <recommendedName>
        <fullName evidence="4">Permease</fullName>
    </recommendedName>
</protein>
<evidence type="ECO:0000256" key="1">
    <source>
        <dbReference type="SAM" id="Phobius"/>
    </source>
</evidence>
<keyword evidence="1" id="KW-0812">Transmembrane</keyword>
<name>A0A848KX30_9ACTN</name>
<evidence type="ECO:0000313" key="2">
    <source>
        <dbReference type="EMBL" id="NMO00018.1"/>
    </source>
</evidence>
<comment type="caution">
    <text evidence="2">The sequence shown here is derived from an EMBL/GenBank/DDBJ whole genome shotgun (WGS) entry which is preliminary data.</text>
</comment>
<feature type="transmembrane region" description="Helical" evidence="1">
    <location>
        <begin position="151"/>
        <end position="174"/>
    </location>
</feature>
<feature type="transmembrane region" description="Helical" evidence="1">
    <location>
        <begin position="36"/>
        <end position="56"/>
    </location>
</feature>
<accession>A0A848KX30</accession>
<keyword evidence="1" id="KW-1133">Transmembrane helix</keyword>
<gene>
    <name evidence="2" type="ORF">HH308_02180</name>
</gene>
<dbReference type="AlphaFoldDB" id="A0A848KX30"/>
<keyword evidence="3" id="KW-1185">Reference proteome</keyword>
<evidence type="ECO:0000313" key="3">
    <source>
        <dbReference type="Proteomes" id="UP000550729"/>
    </source>
</evidence>
<reference evidence="2 3" key="1">
    <citation type="submission" date="2020-04" db="EMBL/GenBank/DDBJ databases">
        <title>Gordonia sp. nov. TBRC 11910.</title>
        <authorList>
            <person name="Suriyachadkun C."/>
        </authorList>
    </citation>
    <scope>NUCLEOTIDE SEQUENCE [LARGE SCALE GENOMIC DNA]</scope>
    <source>
        <strain evidence="2 3">TBRC 11910</strain>
    </source>
</reference>
<feature type="transmembrane region" description="Helical" evidence="1">
    <location>
        <begin position="106"/>
        <end position="131"/>
    </location>
</feature>
<dbReference type="EMBL" id="JABBNB010000001">
    <property type="protein sequence ID" value="NMO00018.1"/>
    <property type="molecule type" value="Genomic_DNA"/>
</dbReference>
<organism evidence="2 3">
    <name type="scientific">Gordonia asplenii</name>
    <dbReference type="NCBI Taxonomy" id="2725283"/>
    <lineage>
        <taxon>Bacteria</taxon>
        <taxon>Bacillati</taxon>
        <taxon>Actinomycetota</taxon>
        <taxon>Actinomycetes</taxon>
        <taxon>Mycobacteriales</taxon>
        <taxon>Gordoniaceae</taxon>
        <taxon>Gordonia</taxon>
    </lineage>
</organism>
<sequence>MDPTAFDKPRLDVDQPAPAKPEALGDKVNRLAKKGVVWLVFIGLAVITYFVLANLLPQWWAQRIAERVSGRFSTGIWVGFTLAFFCTLLPIVFLCLAFVNRAKLKYVPTIAFTVLAVVAAVPNLLTLSIVLGRTSGAYRGQFILDVNGPGFRGAGAWGAIIAAVVGALVCYYIWRFRRRGRALAKERAANAELRDPK</sequence>